<organism evidence="3 4">
    <name type="scientific">Chrysophaeum taylorii</name>
    <dbReference type="NCBI Taxonomy" id="2483200"/>
    <lineage>
        <taxon>Eukaryota</taxon>
        <taxon>Sar</taxon>
        <taxon>Stramenopiles</taxon>
        <taxon>Ochrophyta</taxon>
        <taxon>Pelagophyceae</taxon>
        <taxon>Pelagomonadales</taxon>
        <taxon>Pelagomonadaceae</taxon>
        <taxon>Chrysophaeum</taxon>
    </lineage>
</organism>
<accession>A0AAD7UCP4</accession>
<dbReference type="GO" id="GO:0005794">
    <property type="term" value="C:Golgi apparatus"/>
    <property type="evidence" value="ECO:0007669"/>
    <property type="project" value="TreeGrafter"/>
</dbReference>
<evidence type="ECO:0000256" key="1">
    <source>
        <dbReference type="SAM" id="SignalP"/>
    </source>
</evidence>
<dbReference type="InterPro" id="IPR057538">
    <property type="entry name" value="RXYLT1_C"/>
</dbReference>
<dbReference type="AlphaFoldDB" id="A0AAD7UCP4"/>
<dbReference type="PANTHER" id="PTHR15576">
    <property type="entry name" value="RIBITOL-5-PHOSPHATE XYLOSYLTRANSFERASE 1"/>
    <property type="match status" value="1"/>
</dbReference>
<proteinExistence type="predicted"/>
<feature type="domain" description="RXYLT1 C-terminal" evidence="2">
    <location>
        <begin position="694"/>
        <end position="753"/>
    </location>
</feature>
<comment type="caution">
    <text evidence="3">The sequence shown here is derived from an EMBL/GenBank/DDBJ whole genome shotgun (WGS) entry which is preliminary data.</text>
</comment>
<keyword evidence="4" id="KW-1185">Reference proteome</keyword>
<evidence type="ECO:0000313" key="4">
    <source>
        <dbReference type="Proteomes" id="UP001230188"/>
    </source>
</evidence>
<protein>
    <recommendedName>
        <fullName evidence="2">RXYLT1 C-terminal domain-containing protein</fullName>
    </recommendedName>
</protein>
<evidence type="ECO:0000259" key="2">
    <source>
        <dbReference type="Pfam" id="PF24785"/>
    </source>
</evidence>
<dbReference type="Proteomes" id="UP001230188">
    <property type="component" value="Unassembled WGS sequence"/>
</dbReference>
<dbReference type="InterPro" id="IPR055286">
    <property type="entry name" value="RXYLT1-like"/>
</dbReference>
<dbReference type="Pfam" id="PF24785">
    <property type="entry name" value="RXYLT1_C"/>
    <property type="match status" value="1"/>
</dbReference>
<dbReference type="GO" id="GO:0035269">
    <property type="term" value="P:protein O-linked glycosylation via mannose"/>
    <property type="evidence" value="ECO:0007669"/>
    <property type="project" value="InterPro"/>
</dbReference>
<dbReference type="GO" id="GO:0120053">
    <property type="term" value="F:ribitol beta-1,4-xylosyltransferase activity"/>
    <property type="evidence" value="ECO:0007669"/>
    <property type="project" value="InterPro"/>
</dbReference>
<keyword evidence="1" id="KW-0732">Signal</keyword>
<name>A0AAD7UCP4_9STRA</name>
<gene>
    <name evidence="3" type="ORF">CTAYLR_006704</name>
</gene>
<reference evidence="3" key="1">
    <citation type="submission" date="2023-01" db="EMBL/GenBank/DDBJ databases">
        <title>Metagenome sequencing of chrysophaentin producing Chrysophaeum taylorii.</title>
        <authorList>
            <person name="Davison J."/>
            <person name="Bewley C."/>
        </authorList>
    </citation>
    <scope>NUCLEOTIDE SEQUENCE</scope>
    <source>
        <strain evidence="3">NIES-1699</strain>
    </source>
</reference>
<evidence type="ECO:0000313" key="3">
    <source>
        <dbReference type="EMBL" id="KAJ8601507.1"/>
    </source>
</evidence>
<feature type="chain" id="PRO_5042295778" description="RXYLT1 C-terminal domain-containing protein" evidence="1">
    <location>
        <begin position="19"/>
        <end position="790"/>
    </location>
</feature>
<sequence>MRWWWWWWVAACGGLNVSRVPRWFHNEKLLSNFEKRGWKTEIRECDRYIFSRRLNRTCMPGPRTAYDVLPLLVTGTAGVGTRAVAHLMSLMGLRTGHETYDAHATVSWTHAVNDFAFGVPYPFSGERTKWWQLRPIMNRVDIENAFKPKFLRVVHLVRCPLRAIASLLRPHAPVARFVEKVTASPPITTPCAAAYDCETTLEERVGWALSTYVAWNEHAERYADERMRVEDLAANASLGARLCTFAAAKMPKFATTCEDRAREAARANNNATHHHRRDATTLLGLAHLEAATFGPGIDGPATVDEFLEMGARYGYDDACIRGGGGGFGDARPVFWSSRERRLASAPPVAEELPAASQSKRGIESCLQEEEECSPIERTCPKAPAPRNCLRAAVPFRTPYRRLKCCFRCCVSYWLESTRLADNIRFQNSHIQDKPETLGYFAHNPDTGDLGIDPLLNMLVHPHLVGAVADVRLHAMTGCHLSPSLRPRSLNATIASLYHYQPDDKMLPPRGVTLPNSKRVFEKDAQKFPCVRALRESRKVVVDVFDPRKWLPGRHLGDRLALFLANNVDNGPVSEEHAGRVVERVIGVRGVSLWQALLEHPDLSRSLPRRDRLLLCCCMNVDGMHKGRMEHTKILALHPEFDCPLGQDYQFHHIGRPKNDPGLHEIEHEVILMLNERYGNKKGMTGSYDAHMPVLMATSKFVFSPNGVGEQCYREYEALVAGAIPVLDDTAYAYRRNLLAKLPTILVRNWSDVTPDFLKAKWAEMERRDYDVSILYTPYWYDTILKAIGVV</sequence>
<dbReference type="PANTHER" id="PTHR15576:SF1">
    <property type="entry name" value="RIBITOL-5-PHOSPHATE XYLOSYLTRANSFERASE 1"/>
    <property type="match status" value="1"/>
</dbReference>
<feature type="signal peptide" evidence="1">
    <location>
        <begin position="1"/>
        <end position="18"/>
    </location>
</feature>
<dbReference type="EMBL" id="JAQMWT010000427">
    <property type="protein sequence ID" value="KAJ8601507.1"/>
    <property type="molecule type" value="Genomic_DNA"/>
</dbReference>